<comment type="pathway">
    <text evidence="3 11">Cofactor biosynthesis; thiamine diphosphate biosynthesis; 4-methyl-5-(2-phosphoethyl)-thiazole from 5-(2-hydroxyethyl)-4-methylthiazole: step 1/1.</text>
</comment>
<dbReference type="HAMAP" id="MF_00228">
    <property type="entry name" value="Thz_kinase"/>
    <property type="match status" value="1"/>
</dbReference>
<accession>A0ABP9CGH8</accession>
<comment type="cofactor">
    <cofactor evidence="2 11">
        <name>Mg(2+)</name>
        <dbReference type="ChEBI" id="CHEBI:18420"/>
    </cofactor>
</comment>
<evidence type="ECO:0000313" key="13">
    <source>
        <dbReference type="Proteomes" id="UP001500928"/>
    </source>
</evidence>
<dbReference type="CDD" id="cd01170">
    <property type="entry name" value="THZ_kinase"/>
    <property type="match status" value="1"/>
</dbReference>
<evidence type="ECO:0000256" key="3">
    <source>
        <dbReference type="ARBA" id="ARBA00004868"/>
    </source>
</evidence>
<keyword evidence="10 11" id="KW-0784">Thiamine biosynthesis</keyword>
<organism evidence="12 13">
    <name type="scientific">Actinomycetospora chlora</name>
    <dbReference type="NCBI Taxonomy" id="663608"/>
    <lineage>
        <taxon>Bacteria</taxon>
        <taxon>Bacillati</taxon>
        <taxon>Actinomycetota</taxon>
        <taxon>Actinomycetes</taxon>
        <taxon>Pseudonocardiales</taxon>
        <taxon>Pseudonocardiaceae</taxon>
        <taxon>Actinomycetospora</taxon>
    </lineage>
</organism>
<dbReference type="Pfam" id="PF02110">
    <property type="entry name" value="HK"/>
    <property type="match status" value="1"/>
</dbReference>
<keyword evidence="7 11" id="KW-0418">Kinase</keyword>
<keyword evidence="6 11" id="KW-0547">Nucleotide-binding</keyword>
<evidence type="ECO:0000256" key="5">
    <source>
        <dbReference type="ARBA" id="ARBA00022723"/>
    </source>
</evidence>
<name>A0ABP9CGH8_9PSEU</name>
<evidence type="ECO:0000256" key="4">
    <source>
        <dbReference type="ARBA" id="ARBA00022679"/>
    </source>
</evidence>
<dbReference type="InterPro" id="IPR029056">
    <property type="entry name" value="Ribokinase-like"/>
</dbReference>
<comment type="similarity">
    <text evidence="11">Belongs to the Thz kinase family.</text>
</comment>
<gene>
    <name evidence="11 12" type="primary">thiM</name>
    <name evidence="12" type="ORF">GCM10023200_55090</name>
</gene>
<dbReference type="EC" id="2.7.1.50" evidence="11"/>
<dbReference type="InterPro" id="IPR000417">
    <property type="entry name" value="Hyethyz_kinase"/>
</dbReference>
<evidence type="ECO:0000256" key="6">
    <source>
        <dbReference type="ARBA" id="ARBA00022741"/>
    </source>
</evidence>
<feature type="binding site" evidence="11">
    <location>
        <position position="41"/>
    </location>
    <ligand>
        <name>substrate</name>
    </ligand>
</feature>
<evidence type="ECO:0000256" key="2">
    <source>
        <dbReference type="ARBA" id="ARBA00001946"/>
    </source>
</evidence>
<dbReference type="Gene3D" id="3.40.1190.20">
    <property type="match status" value="1"/>
</dbReference>
<feature type="binding site" evidence="11">
    <location>
        <position position="116"/>
    </location>
    <ligand>
        <name>ATP</name>
        <dbReference type="ChEBI" id="CHEBI:30616"/>
    </ligand>
</feature>
<protein>
    <recommendedName>
        <fullName evidence="11">Hydroxyethylthiazole kinase</fullName>
        <ecNumber evidence="11">2.7.1.50</ecNumber>
    </recommendedName>
    <alternativeName>
        <fullName evidence="11">4-methyl-5-beta-hydroxyethylthiazole kinase</fullName>
        <shortName evidence="11">TH kinase</shortName>
        <shortName evidence="11">Thz kinase</shortName>
    </alternativeName>
</protein>
<reference evidence="13" key="1">
    <citation type="journal article" date="2019" name="Int. J. Syst. Evol. Microbiol.">
        <title>The Global Catalogue of Microorganisms (GCM) 10K type strain sequencing project: providing services to taxonomists for standard genome sequencing and annotation.</title>
        <authorList>
            <consortium name="The Broad Institute Genomics Platform"/>
            <consortium name="The Broad Institute Genome Sequencing Center for Infectious Disease"/>
            <person name="Wu L."/>
            <person name="Ma J."/>
        </authorList>
    </citation>
    <scope>NUCLEOTIDE SEQUENCE [LARGE SCALE GENOMIC DNA]</scope>
    <source>
        <strain evidence="13">JCM 17979</strain>
    </source>
</reference>
<dbReference type="PIRSF" id="PIRSF000513">
    <property type="entry name" value="Thz_kinase"/>
    <property type="match status" value="1"/>
</dbReference>
<evidence type="ECO:0000256" key="8">
    <source>
        <dbReference type="ARBA" id="ARBA00022840"/>
    </source>
</evidence>
<dbReference type="GO" id="GO:0016301">
    <property type="term" value="F:kinase activity"/>
    <property type="evidence" value="ECO:0007669"/>
    <property type="project" value="UniProtKB-KW"/>
</dbReference>
<evidence type="ECO:0000313" key="12">
    <source>
        <dbReference type="EMBL" id="GAA4810323.1"/>
    </source>
</evidence>
<keyword evidence="13" id="KW-1185">Reference proteome</keyword>
<sequence>MTAALLGVVRERTPLVHCVTNLVATTLSANVLLAVGASPAMVEDREEAAELAAVAGALVVNTGTMTPERADGMRAAANAALDVGTPWLLDPVGVGPLALRTRVAGELLRLGPAVVRGNASEILALAGHDGGGRGVDATDSVDDAAAAADELARRYGTVVAVSGVVDRLTDGATVRHVRGGHAVMGRMTATGCALGAVTGAFLAAARGTGDDSLTAAVAAHAVVGATGAAAGASAAGPGTFVPAWLDALAATDGRNADALVDGG</sequence>
<evidence type="ECO:0000256" key="1">
    <source>
        <dbReference type="ARBA" id="ARBA00001771"/>
    </source>
</evidence>
<dbReference type="SUPFAM" id="SSF53613">
    <property type="entry name" value="Ribokinase-like"/>
    <property type="match status" value="1"/>
</dbReference>
<comment type="caution">
    <text evidence="12">The sequence shown here is derived from an EMBL/GenBank/DDBJ whole genome shotgun (WGS) entry which is preliminary data.</text>
</comment>
<feature type="binding site" evidence="11">
    <location>
        <position position="189"/>
    </location>
    <ligand>
        <name>substrate</name>
    </ligand>
</feature>
<evidence type="ECO:0000256" key="7">
    <source>
        <dbReference type="ARBA" id="ARBA00022777"/>
    </source>
</evidence>
<dbReference type="NCBIfam" id="NF006830">
    <property type="entry name" value="PRK09355.1"/>
    <property type="match status" value="1"/>
</dbReference>
<comment type="function">
    <text evidence="11">Catalyzes the phosphorylation of the hydroxyl group of 4-methyl-5-beta-hydroxyethylthiazole (THZ).</text>
</comment>
<proteinExistence type="inferred from homology"/>
<evidence type="ECO:0000256" key="11">
    <source>
        <dbReference type="HAMAP-Rule" id="MF_00228"/>
    </source>
</evidence>
<feature type="binding site" evidence="11">
    <location>
        <position position="162"/>
    </location>
    <ligand>
        <name>ATP</name>
        <dbReference type="ChEBI" id="CHEBI:30616"/>
    </ligand>
</feature>
<dbReference type="RefSeq" id="WP_345423739.1">
    <property type="nucleotide sequence ID" value="NZ_BAABHO010000070.1"/>
</dbReference>
<evidence type="ECO:0000256" key="10">
    <source>
        <dbReference type="ARBA" id="ARBA00022977"/>
    </source>
</evidence>
<keyword evidence="9 11" id="KW-0460">Magnesium</keyword>
<dbReference type="PRINTS" id="PR01099">
    <property type="entry name" value="HYETHTZKNASE"/>
</dbReference>
<keyword evidence="5 11" id="KW-0479">Metal-binding</keyword>
<keyword evidence="4 11" id="KW-0808">Transferase</keyword>
<dbReference type="Proteomes" id="UP001500928">
    <property type="component" value="Unassembled WGS sequence"/>
</dbReference>
<evidence type="ECO:0000256" key="9">
    <source>
        <dbReference type="ARBA" id="ARBA00022842"/>
    </source>
</evidence>
<keyword evidence="8 11" id="KW-0067">ATP-binding</keyword>
<comment type="catalytic activity">
    <reaction evidence="1 11">
        <text>5-(2-hydroxyethyl)-4-methylthiazole + ATP = 4-methyl-5-(2-phosphooxyethyl)-thiazole + ADP + H(+)</text>
        <dbReference type="Rhea" id="RHEA:24212"/>
        <dbReference type="ChEBI" id="CHEBI:15378"/>
        <dbReference type="ChEBI" id="CHEBI:17957"/>
        <dbReference type="ChEBI" id="CHEBI:30616"/>
        <dbReference type="ChEBI" id="CHEBI:58296"/>
        <dbReference type="ChEBI" id="CHEBI:456216"/>
        <dbReference type="EC" id="2.7.1.50"/>
    </reaction>
</comment>
<dbReference type="EMBL" id="BAABHO010000070">
    <property type="protein sequence ID" value="GAA4810323.1"/>
    <property type="molecule type" value="Genomic_DNA"/>
</dbReference>